<dbReference type="OrthoDB" id="3482694at2"/>
<dbReference type="AlphaFoldDB" id="A0A4R5BEJ3"/>
<sequence>MNPPNRLLLPAAIVTLAVASAVPASASAIAGPPSSTAARTTANAPAAAELRDDDLTYTCDRTYVGKKGKGWGWPNCSGSEGAPKKGPINEKFAITSRKSSDPKFQCEEVEEEGFPAGEATLPEKVVGFNCTQDADD</sequence>
<organism evidence="3 4">
    <name type="scientific">Actinomadura rubrisoli</name>
    <dbReference type="NCBI Taxonomy" id="2530368"/>
    <lineage>
        <taxon>Bacteria</taxon>
        <taxon>Bacillati</taxon>
        <taxon>Actinomycetota</taxon>
        <taxon>Actinomycetes</taxon>
        <taxon>Streptosporangiales</taxon>
        <taxon>Thermomonosporaceae</taxon>
        <taxon>Actinomadura</taxon>
    </lineage>
</organism>
<feature type="signal peptide" evidence="2">
    <location>
        <begin position="1"/>
        <end position="26"/>
    </location>
</feature>
<keyword evidence="4" id="KW-1185">Reference proteome</keyword>
<keyword evidence="2" id="KW-0732">Signal</keyword>
<comment type="caution">
    <text evidence="3">The sequence shown here is derived from an EMBL/GenBank/DDBJ whole genome shotgun (WGS) entry which is preliminary data.</text>
</comment>
<proteinExistence type="predicted"/>
<gene>
    <name evidence="3" type="ORF">E1298_23100</name>
</gene>
<evidence type="ECO:0000313" key="3">
    <source>
        <dbReference type="EMBL" id="TDD82214.1"/>
    </source>
</evidence>
<dbReference type="RefSeq" id="WP_131896577.1">
    <property type="nucleotide sequence ID" value="NZ_SMKU01000127.1"/>
</dbReference>
<feature type="region of interest" description="Disordered" evidence="1">
    <location>
        <begin position="27"/>
        <end position="46"/>
    </location>
</feature>
<protein>
    <recommendedName>
        <fullName evidence="5">Ig-like domain-containing protein</fullName>
    </recommendedName>
</protein>
<evidence type="ECO:0000313" key="4">
    <source>
        <dbReference type="Proteomes" id="UP000294513"/>
    </source>
</evidence>
<evidence type="ECO:0000256" key="1">
    <source>
        <dbReference type="SAM" id="MobiDB-lite"/>
    </source>
</evidence>
<name>A0A4R5BEJ3_9ACTN</name>
<evidence type="ECO:0008006" key="5">
    <source>
        <dbReference type="Google" id="ProtNLM"/>
    </source>
</evidence>
<feature type="chain" id="PRO_5020377864" description="Ig-like domain-containing protein" evidence="2">
    <location>
        <begin position="27"/>
        <end position="136"/>
    </location>
</feature>
<reference evidence="3 4" key="1">
    <citation type="submission" date="2019-03" db="EMBL/GenBank/DDBJ databases">
        <title>Draft genome sequences of novel Actinobacteria.</title>
        <authorList>
            <person name="Sahin N."/>
            <person name="Ay H."/>
            <person name="Saygin H."/>
        </authorList>
    </citation>
    <scope>NUCLEOTIDE SEQUENCE [LARGE SCALE GENOMIC DNA]</scope>
    <source>
        <strain evidence="3 4">H3C3</strain>
    </source>
</reference>
<accession>A0A4R5BEJ3</accession>
<dbReference type="EMBL" id="SMKU01000127">
    <property type="protein sequence ID" value="TDD82214.1"/>
    <property type="molecule type" value="Genomic_DNA"/>
</dbReference>
<dbReference type="Proteomes" id="UP000294513">
    <property type="component" value="Unassembled WGS sequence"/>
</dbReference>
<evidence type="ECO:0000256" key="2">
    <source>
        <dbReference type="SAM" id="SignalP"/>
    </source>
</evidence>